<dbReference type="Gene3D" id="3.40.50.720">
    <property type="entry name" value="NAD(P)-binding Rossmann-like Domain"/>
    <property type="match status" value="1"/>
</dbReference>
<dbReference type="STRING" id="1149755.A0A2J6QXH2"/>
<feature type="compositionally biased region" description="Polar residues" evidence="3">
    <location>
        <begin position="12"/>
        <end position="23"/>
    </location>
</feature>
<dbReference type="InterPro" id="IPR002347">
    <property type="entry name" value="SDR_fam"/>
</dbReference>
<organism evidence="4 5">
    <name type="scientific">Hyaloscypha variabilis (strain UAMH 11265 / GT02V1 / F)</name>
    <name type="common">Meliniomyces variabilis</name>
    <dbReference type="NCBI Taxonomy" id="1149755"/>
    <lineage>
        <taxon>Eukaryota</taxon>
        <taxon>Fungi</taxon>
        <taxon>Dikarya</taxon>
        <taxon>Ascomycota</taxon>
        <taxon>Pezizomycotina</taxon>
        <taxon>Leotiomycetes</taxon>
        <taxon>Helotiales</taxon>
        <taxon>Hyaloscyphaceae</taxon>
        <taxon>Hyaloscypha</taxon>
        <taxon>Hyaloscypha variabilis</taxon>
    </lineage>
</organism>
<evidence type="ECO:0000256" key="2">
    <source>
        <dbReference type="ARBA" id="ARBA00023002"/>
    </source>
</evidence>
<reference evidence="4 5" key="1">
    <citation type="submission" date="2016-04" db="EMBL/GenBank/DDBJ databases">
        <title>A degradative enzymes factory behind the ericoid mycorrhizal symbiosis.</title>
        <authorList>
            <consortium name="DOE Joint Genome Institute"/>
            <person name="Martino E."/>
            <person name="Morin E."/>
            <person name="Grelet G."/>
            <person name="Kuo A."/>
            <person name="Kohler A."/>
            <person name="Daghino S."/>
            <person name="Barry K."/>
            <person name="Choi C."/>
            <person name="Cichocki N."/>
            <person name="Clum A."/>
            <person name="Copeland A."/>
            <person name="Hainaut M."/>
            <person name="Haridas S."/>
            <person name="Labutti K."/>
            <person name="Lindquist E."/>
            <person name="Lipzen A."/>
            <person name="Khouja H.-R."/>
            <person name="Murat C."/>
            <person name="Ohm R."/>
            <person name="Olson A."/>
            <person name="Spatafora J."/>
            <person name="Veneault-Fourrey C."/>
            <person name="Henrissat B."/>
            <person name="Grigoriev I."/>
            <person name="Martin F."/>
            <person name="Perotto S."/>
        </authorList>
    </citation>
    <scope>NUCLEOTIDE SEQUENCE [LARGE SCALE GENOMIC DNA]</scope>
    <source>
        <strain evidence="4 5">F</strain>
    </source>
</reference>
<evidence type="ECO:0000313" key="4">
    <source>
        <dbReference type="EMBL" id="PMD30939.1"/>
    </source>
</evidence>
<dbReference type="Pfam" id="PF00106">
    <property type="entry name" value="adh_short"/>
    <property type="match status" value="1"/>
</dbReference>
<name>A0A2J6QXH2_HYAVF</name>
<dbReference type="Proteomes" id="UP000235786">
    <property type="component" value="Unassembled WGS sequence"/>
</dbReference>
<dbReference type="PANTHER" id="PTHR42901:SF1">
    <property type="entry name" value="ALCOHOL DEHYDROGENASE"/>
    <property type="match status" value="1"/>
</dbReference>
<evidence type="ECO:0000313" key="5">
    <source>
        <dbReference type="Proteomes" id="UP000235786"/>
    </source>
</evidence>
<dbReference type="EMBL" id="KZ613964">
    <property type="protein sequence ID" value="PMD30939.1"/>
    <property type="molecule type" value="Genomic_DNA"/>
</dbReference>
<proteinExistence type="inferred from homology"/>
<dbReference type="CDD" id="cd05233">
    <property type="entry name" value="SDR_c"/>
    <property type="match status" value="1"/>
</dbReference>
<accession>A0A2J6QXH2</accession>
<keyword evidence="5" id="KW-1185">Reference proteome</keyword>
<feature type="region of interest" description="Disordered" evidence="3">
    <location>
        <begin position="1"/>
        <end position="23"/>
    </location>
</feature>
<comment type="similarity">
    <text evidence="1">Belongs to the short-chain dehydrogenases/reductases (SDR) family.</text>
</comment>
<dbReference type="AlphaFoldDB" id="A0A2J6QXH2"/>
<dbReference type="InterPro" id="IPR036291">
    <property type="entry name" value="NAD(P)-bd_dom_sf"/>
</dbReference>
<protein>
    <submittedName>
        <fullName evidence="4">NAD(P)-binding protein</fullName>
    </submittedName>
</protein>
<dbReference type="SUPFAM" id="SSF51735">
    <property type="entry name" value="NAD(P)-binding Rossmann-fold domains"/>
    <property type="match status" value="1"/>
</dbReference>
<dbReference type="OrthoDB" id="1933717at2759"/>
<gene>
    <name evidence="4" type="ORF">L207DRAFT_442892</name>
</gene>
<dbReference type="GO" id="GO:0016491">
    <property type="term" value="F:oxidoreductase activity"/>
    <property type="evidence" value="ECO:0007669"/>
    <property type="project" value="UniProtKB-KW"/>
</dbReference>
<keyword evidence="2" id="KW-0560">Oxidoreductase</keyword>
<sequence>MSPLSPVKTYHTDTYPSINPTSPRLSAKGKNIVISGGSAGIGREIVQSFAKARASSISILARTSSTLLETKETLEQEYPETKIYTYIADIVKREQVNGAFEAINSAIGVIDILIANTAYFSAYARLTEADPEDWYHGFEVSVKGNFNLVNAFLPFAAADATVVDISTCIIPMAAMPGLSSYHASKVAALKYFEYVHAENPHLFLIHVHPGCLRTAADSKCPEGTTGIGYDKGALCGDAVVWAVSPEARFLNGKYIWVNWDVDELKAMSSDIEKSDKLTLGVHGLQY</sequence>
<evidence type="ECO:0000256" key="1">
    <source>
        <dbReference type="ARBA" id="ARBA00006484"/>
    </source>
</evidence>
<dbReference type="PANTHER" id="PTHR42901">
    <property type="entry name" value="ALCOHOL DEHYDROGENASE"/>
    <property type="match status" value="1"/>
</dbReference>
<evidence type="ECO:0000256" key="3">
    <source>
        <dbReference type="SAM" id="MobiDB-lite"/>
    </source>
</evidence>